<evidence type="ECO:0000256" key="4">
    <source>
        <dbReference type="ARBA" id="ARBA00022722"/>
    </source>
</evidence>
<evidence type="ECO:0000256" key="3">
    <source>
        <dbReference type="ARBA" id="ARBA00022695"/>
    </source>
</evidence>
<dbReference type="PANTHER" id="PTHR33064">
    <property type="entry name" value="POL PROTEIN"/>
    <property type="match status" value="1"/>
</dbReference>
<dbReference type="Pfam" id="PF00078">
    <property type="entry name" value="RVT_1"/>
    <property type="match status" value="1"/>
</dbReference>
<dbReference type="GO" id="GO:0003676">
    <property type="term" value="F:nucleic acid binding"/>
    <property type="evidence" value="ECO:0007669"/>
    <property type="project" value="InterPro"/>
</dbReference>
<feature type="domain" description="Reverse transcriptase" evidence="9">
    <location>
        <begin position="1"/>
        <end position="66"/>
    </location>
</feature>
<name>B4YF12_ANACO</name>
<dbReference type="InterPro" id="IPR043502">
    <property type="entry name" value="DNA/RNA_pol_sf"/>
</dbReference>
<dbReference type="Gene3D" id="3.30.70.270">
    <property type="match status" value="2"/>
</dbReference>
<keyword evidence="8" id="KW-0695">RNA-directed DNA polymerase</keyword>
<dbReference type="SUPFAM" id="SSF56672">
    <property type="entry name" value="DNA/RNA polymerases"/>
    <property type="match status" value="1"/>
</dbReference>
<dbReference type="Gene3D" id="3.40.970.10">
    <property type="entry name" value="Ribonuclease H1, N-terminal domain"/>
    <property type="match status" value="1"/>
</dbReference>
<dbReference type="InterPro" id="IPR041373">
    <property type="entry name" value="RT_RNaseH"/>
</dbReference>
<protein>
    <submittedName>
        <fullName evidence="10">Polyprotein</fullName>
    </submittedName>
</protein>
<reference evidence="10" key="1">
    <citation type="journal article" date="2008" name="Arch. Virol.">
        <title>Identification of viral and non-viral reverse transcribing elements in pineapple (Ananas comosus), including members of two new badnavirus species.</title>
        <authorList>
            <person name="Gambley C.F."/>
            <person name="Geering A.D."/>
            <person name="Steele V."/>
            <person name="Thomas J.E."/>
        </authorList>
    </citation>
    <scope>NUCLEOTIDE SEQUENCE</scope>
</reference>
<keyword evidence="7" id="KW-0378">Hydrolase</keyword>
<organism evidence="10">
    <name type="scientific">Ananas comosus</name>
    <name type="common">Pineapple</name>
    <name type="synonym">Ananas ananas</name>
    <dbReference type="NCBI Taxonomy" id="4615"/>
    <lineage>
        <taxon>Eukaryota</taxon>
        <taxon>Viridiplantae</taxon>
        <taxon>Streptophyta</taxon>
        <taxon>Embryophyta</taxon>
        <taxon>Tracheophyta</taxon>
        <taxon>Spermatophyta</taxon>
        <taxon>Magnoliopsida</taxon>
        <taxon>Liliopsida</taxon>
        <taxon>Poales</taxon>
        <taxon>Bromeliaceae</taxon>
        <taxon>Bromelioideae</taxon>
        <taxon>Ananas</taxon>
    </lineage>
</organism>
<feature type="non-terminal residue" evidence="10">
    <location>
        <position position="1"/>
    </location>
</feature>
<dbReference type="AlphaFoldDB" id="B4YF12"/>
<evidence type="ECO:0000256" key="1">
    <source>
        <dbReference type="ARBA" id="ARBA00022670"/>
    </source>
</evidence>
<keyword evidence="2" id="KW-0808">Transferase</keyword>
<proteinExistence type="predicted"/>
<dbReference type="InterPro" id="IPR043128">
    <property type="entry name" value="Rev_trsase/Diguanyl_cyclase"/>
</dbReference>
<evidence type="ECO:0000256" key="6">
    <source>
        <dbReference type="ARBA" id="ARBA00022759"/>
    </source>
</evidence>
<evidence type="ECO:0000259" key="9">
    <source>
        <dbReference type="PROSITE" id="PS50878"/>
    </source>
</evidence>
<dbReference type="InterPro" id="IPR037056">
    <property type="entry name" value="RNase_H1_N_sf"/>
</dbReference>
<dbReference type="PROSITE" id="PS50878">
    <property type="entry name" value="RT_POL"/>
    <property type="match status" value="1"/>
</dbReference>
<dbReference type="PANTHER" id="PTHR33064:SF37">
    <property type="entry name" value="RIBONUCLEASE H"/>
    <property type="match status" value="1"/>
</dbReference>
<dbReference type="GO" id="GO:0004190">
    <property type="term" value="F:aspartic-type endopeptidase activity"/>
    <property type="evidence" value="ECO:0007669"/>
    <property type="project" value="UniProtKB-KW"/>
</dbReference>
<dbReference type="EMBL" id="EU522672">
    <property type="protein sequence ID" value="ACB28469.1"/>
    <property type="molecule type" value="Genomic_DNA"/>
</dbReference>
<dbReference type="InterPro" id="IPR009027">
    <property type="entry name" value="Ribosomal_bL9/RNase_H1_N"/>
</dbReference>
<keyword evidence="4" id="KW-0540">Nuclease</keyword>
<dbReference type="GO" id="GO:0004519">
    <property type="term" value="F:endonuclease activity"/>
    <property type="evidence" value="ECO:0007669"/>
    <property type="project" value="UniProtKB-KW"/>
</dbReference>
<evidence type="ECO:0000256" key="2">
    <source>
        <dbReference type="ARBA" id="ARBA00022679"/>
    </source>
</evidence>
<dbReference type="Pfam" id="PF01693">
    <property type="entry name" value="Cauli_VI"/>
    <property type="match status" value="1"/>
</dbReference>
<evidence type="ECO:0000256" key="5">
    <source>
        <dbReference type="ARBA" id="ARBA00022750"/>
    </source>
</evidence>
<keyword evidence="3" id="KW-0548">Nucleotidyltransferase</keyword>
<evidence type="ECO:0000256" key="7">
    <source>
        <dbReference type="ARBA" id="ARBA00022801"/>
    </source>
</evidence>
<dbReference type="Pfam" id="PF17917">
    <property type="entry name" value="RT_RNaseH"/>
    <property type="match status" value="1"/>
</dbReference>
<keyword evidence="1" id="KW-0645">Protease</keyword>
<keyword evidence="6" id="KW-0255">Endonuclease</keyword>
<dbReference type="GO" id="GO:0003964">
    <property type="term" value="F:RNA-directed DNA polymerase activity"/>
    <property type="evidence" value="ECO:0007669"/>
    <property type="project" value="UniProtKB-KW"/>
</dbReference>
<dbReference type="InterPro" id="IPR051320">
    <property type="entry name" value="Viral_Replic_Matur_Polypro"/>
</dbReference>
<dbReference type="InterPro" id="IPR036397">
    <property type="entry name" value="RNaseH_sf"/>
</dbReference>
<dbReference type="GO" id="GO:0006508">
    <property type="term" value="P:proteolysis"/>
    <property type="evidence" value="ECO:0007669"/>
    <property type="project" value="UniProtKB-KW"/>
</dbReference>
<dbReference type="InterPro" id="IPR011320">
    <property type="entry name" value="RNase_H1_N"/>
</dbReference>
<evidence type="ECO:0000313" key="10">
    <source>
        <dbReference type="EMBL" id="ACB28469.1"/>
    </source>
</evidence>
<keyword evidence="5" id="KW-0064">Aspartyl protease</keyword>
<dbReference type="InterPro" id="IPR000477">
    <property type="entry name" value="RT_dom"/>
</dbReference>
<accession>B4YF12</accession>
<evidence type="ECO:0000256" key="8">
    <source>
        <dbReference type="ARBA" id="ARBA00022918"/>
    </source>
</evidence>
<sequence>MDTIFNEHRDFVLVYVDDILVFSKNMQEHLGHLQIVFHEFIKHGIIISKNKVELCKKYINFLGVTIGEGKIKLQPHIAKKILDMPDKLETLKELQSFLGLVNYARTFIKDLGKIAGPLYAKTGKSGQRHFNTEDIKLVKQIKALVSELPDLDLPLDSDYIIIETDGCDLGWGAVLKARSNKYSDTKEEKLCGYASGKYRERGKISSIDAELLAVIYALDAFKLNVINKHEITIRTDCEAITKFSHKNDEKASSRRRWINFQDRISITHINFEHIRGKDNFFPDQLSRGFFEHTTFEINMVYVDISDSDISGSDTDMNPKASKSLIKPPPIIRQPRIAYGKENLIYYSQIIFRPRNPTIILPDEQKCLIDNLWLCYHRTSTHQDQDRKYFVACINFLIEYFQTDKPKDSFPYYVVFQGFKIDIFDSWIDVISQIKNFPQPLYKGFHSISEALDTARTHFGPNFFISPNIRSSPHIQASISTHNLEKNSFCENCSTMATQLQKLNTICDDLRTKDQKNLQRIAILEQQIRDLKHPSQQGIVSLSQSSSYPPPKYPPIMTITPSLVFPPITNINAPFQNPLIPVVHPSTSVKPLHYHQHLFHHKKPSTKNLHSQLLNHFQELSPLQNHYHTLV</sequence>
<dbReference type="Gene3D" id="3.30.420.10">
    <property type="entry name" value="Ribonuclease H-like superfamily/Ribonuclease H"/>
    <property type="match status" value="1"/>
</dbReference>
<dbReference type="SUPFAM" id="SSF55658">
    <property type="entry name" value="L9 N-domain-like"/>
    <property type="match status" value="1"/>
</dbReference>